<organism evidence="2">
    <name type="scientific">Hexamita inflata</name>
    <dbReference type="NCBI Taxonomy" id="28002"/>
    <lineage>
        <taxon>Eukaryota</taxon>
        <taxon>Metamonada</taxon>
        <taxon>Diplomonadida</taxon>
        <taxon>Hexamitidae</taxon>
        <taxon>Hexamitinae</taxon>
        <taxon>Hexamita</taxon>
    </lineage>
</organism>
<reference evidence="3 4" key="2">
    <citation type="submission" date="2024-07" db="EMBL/GenBank/DDBJ databases">
        <authorList>
            <person name="Akdeniz Z."/>
        </authorList>
    </citation>
    <scope>NUCLEOTIDE SEQUENCE [LARGE SCALE GENOMIC DNA]</scope>
</reference>
<dbReference type="Proteomes" id="UP001642409">
    <property type="component" value="Unassembled WGS sequence"/>
</dbReference>
<evidence type="ECO:0000313" key="2">
    <source>
        <dbReference type="EMBL" id="CAI9931766.1"/>
    </source>
</evidence>
<proteinExistence type="predicted"/>
<comment type="caution">
    <text evidence="2">The sequence shown here is derived from an EMBL/GenBank/DDBJ whole genome shotgun (WGS) entry which is preliminary data.</text>
</comment>
<feature type="transmembrane region" description="Helical" evidence="1">
    <location>
        <begin position="64"/>
        <end position="83"/>
    </location>
</feature>
<protein>
    <submittedName>
        <fullName evidence="3">Hypothetical_protein</fullName>
    </submittedName>
</protein>
<reference evidence="2" key="1">
    <citation type="submission" date="2023-06" db="EMBL/GenBank/DDBJ databases">
        <authorList>
            <person name="Kurt Z."/>
        </authorList>
    </citation>
    <scope>NUCLEOTIDE SEQUENCE</scope>
</reference>
<keyword evidence="4" id="KW-1185">Reference proteome</keyword>
<accession>A0AA86TX81</accession>
<dbReference type="AlphaFoldDB" id="A0AA86TX81"/>
<keyword evidence="1" id="KW-0812">Transmembrane</keyword>
<feature type="transmembrane region" description="Helical" evidence="1">
    <location>
        <begin position="23"/>
        <end position="44"/>
    </location>
</feature>
<evidence type="ECO:0000256" key="1">
    <source>
        <dbReference type="SAM" id="Phobius"/>
    </source>
</evidence>
<dbReference type="EMBL" id="CATOUU010000498">
    <property type="protein sequence ID" value="CAI9931766.1"/>
    <property type="molecule type" value="Genomic_DNA"/>
</dbReference>
<evidence type="ECO:0000313" key="4">
    <source>
        <dbReference type="Proteomes" id="UP001642409"/>
    </source>
</evidence>
<keyword evidence="1" id="KW-0472">Membrane</keyword>
<evidence type="ECO:0000313" key="3">
    <source>
        <dbReference type="EMBL" id="CAL6114373.1"/>
    </source>
</evidence>
<keyword evidence="1" id="KW-1133">Transmembrane helix</keyword>
<dbReference type="EMBL" id="CAXDID020000795">
    <property type="protein sequence ID" value="CAL6114373.1"/>
    <property type="molecule type" value="Genomic_DNA"/>
</dbReference>
<sequence>MYQNQLVDFNGRFIFDTNTVTQFYLFSFGYILRASIGQFVCVYIDSKIQLRAEQQNRRSIQLLVCRLFSKPIYAILMWIQMAVHELQLERNLEQKQQMKPGSVIVPGQNIHYVTLLAAQPLCAIIKVAVGSTVIGPYHPYIFILLTIGVVISRDFLAEVILKLFNWFMQDLYCSCVNYFDALKRKRISILIKELIYTGTE</sequence>
<gene>
    <name evidence="2" type="ORF">HINF_LOCUS19411</name>
    <name evidence="3" type="ORF">HINF_LOCUS77944</name>
</gene>
<name>A0AA86TX81_9EUKA</name>